<evidence type="ECO:0000256" key="2">
    <source>
        <dbReference type="ARBA" id="ARBA00006824"/>
    </source>
</evidence>
<dbReference type="PANTHER" id="PTHR11266">
    <property type="entry name" value="PEROXISOMAL MEMBRANE PROTEIN 2, PXMP2 MPV17"/>
    <property type="match status" value="1"/>
</dbReference>
<comment type="similarity">
    <text evidence="2">Belongs to the peroxisomal membrane protein PXMP2/4 family.</text>
</comment>
<accession>A0A8J4BTX7</accession>
<proteinExistence type="inferred from homology"/>
<reference evidence="6" key="1">
    <citation type="journal article" date="2021" name="Proc. Natl. Acad. Sci. U.S.A.">
        <title>Three genomes in the algal genus Volvox reveal the fate of a haploid sex-determining region after a transition to homothallism.</title>
        <authorList>
            <person name="Yamamoto K."/>
            <person name="Hamaji T."/>
            <person name="Kawai-Toyooka H."/>
            <person name="Matsuzaki R."/>
            <person name="Takahashi F."/>
            <person name="Nishimura Y."/>
            <person name="Kawachi M."/>
            <person name="Noguchi H."/>
            <person name="Minakuchi Y."/>
            <person name="Umen J.G."/>
            <person name="Toyoda A."/>
            <person name="Nozaki H."/>
        </authorList>
    </citation>
    <scope>NUCLEOTIDE SEQUENCE</scope>
    <source>
        <strain evidence="6">NIES-3780</strain>
    </source>
</reference>
<keyword evidence="7" id="KW-1185">Reference proteome</keyword>
<dbReference type="GO" id="GO:0016020">
    <property type="term" value="C:membrane"/>
    <property type="evidence" value="ECO:0007669"/>
    <property type="project" value="UniProtKB-SubCell"/>
</dbReference>
<dbReference type="Proteomes" id="UP000747399">
    <property type="component" value="Unassembled WGS sequence"/>
</dbReference>
<dbReference type="GO" id="GO:0005737">
    <property type="term" value="C:cytoplasm"/>
    <property type="evidence" value="ECO:0007669"/>
    <property type="project" value="TreeGrafter"/>
</dbReference>
<gene>
    <name evidence="6" type="ORF">Vafri_21317</name>
</gene>
<dbReference type="Pfam" id="PF04117">
    <property type="entry name" value="Mpv17_PMP22"/>
    <property type="match status" value="1"/>
</dbReference>
<dbReference type="PANTHER" id="PTHR11266:SF17">
    <property type="entry name" value="PROTEIN MPV17"/>
    <property type="match status" value="1"/>
</dbReference>
<keyword evidence="4" id="KW-1133">Transmembrane helix</keyword>
<keyword evidence="5" id="KW-0472">Membrane</keyword>
<comment type="subcellular location">
    <subcellularLocation>
        <location evidence="1">Membrane</location>
        <topology evidence="1">Multi-pass membrane protein</topology>
    </subcellularLocation>
</comment>
<evidence type="ECO:0000256" key="3">
    <source>
        <dbReference type="ARBA" id="ARBA00022692"/>
    </source>
</evidence>
<evidence type="ECO:0000313" key="6">
    <source>
        <dbReference type="EMBL" id="GIL68044.1"/>
    </source>
</evidence>
<comment type="caution">
    <text evidence="6">The sequence shown here is derived from an EMBL/GenBank/DDBJ whole genome shotgun (WGS) entry which is preliminary data.</text>
</comment>
<dbReference type="AlphaFoldDB" id="A0A8J4BTX7"/>
<protein>
    <submittedName>
        <fullName evidence="6">Uncharacterized protein</fullName>
    </submittedName>
</protein>
<evidence type="ECO:0000313" key="7">
    <source>
        <dbReference type="Proteomes" id="UP000747399"/>
    </source>
</evidence>
<evidence type="ECO:0000256" key="1">
    <source>
        <dbReference type="ARBA" id="ARBA00004141"/>
    </source>
</evidence>
<keyword evidence="3" id="KW-0812">Transmembrane</keyword>
<name>A0A8J4BTX7_9CHLO</name>
<organism evidence="6 7">
    <name type="scientific">Volvox africanus</name>
    <dbReference type="NCBI Taxonomy" id="51714"/>
    <lineage>
        <taxon>Eukaryota</taxon>
        <taxon>Viridiplantae</taxon>
        <taxon>Chlorophyta</taxon>
        <taxon>core chlorophytes</taxon>
        <taxon>Chlorophyceae</taxon>
        <taxon>CS clade</taxon>
        <taxon>Chlamydomonadales</taxon>
        <taxon>Volvocaceae</taxon>
        <taxon>Volvox</taxon>
    </lineage>
</organism>
<dbReference type="EMBL" id="BNCO01000109">
    <property type="protein sequence ID" value="GIL68044.1"/>
    <property type="molecule type" value="Genomic_DNA"/>
</dbReference>
<evidence type="ECO:0000256" key="4">
    <source>
        <dbReference type="ARBA" id="ARBA00022989"/>
    </source>
</evidence>
<sequence>MTLALALVVSSYKGWGGALPATVKQHSFGAHGDGYPGFGVVSRPNIILRKGIKASSAPRRQRPQLVTPRYKQSLEGAEESPSKRRKLMQHHFADLLMCTDIAEDGIHEGLLGGATSSETLQIRENLRLTMTFARQAVTDLVTRPRTLLLRRGAMFGAPLAYIALMAPSVRQPVISIWSVYCAPPLISLWSFYCGSLDSHPLLTKVVTGIVCGILGDLIAQKIKHVNEAQKAQLCNELRPPPPFIFDMMRTSRLVVYGAVVSTPITHAWFQLLDTHVMPEAMTSAPAVLTKMAMDQLLMSPPSTALFFLVMRCWEGHTDDAMMHMLHKLWPTMRANYMLWPLAHVINFAFVPPAQRILYCNVLGVVWTVILSTIQNEKLLLPAAPSGLPDQSGGSCDPGPPDKDGSIKSNDGCITSWAGGSAPMICANVVHHAVFAPGPAPQATDASGGSTTCQ</sequence>
<dbReference type="InterPro" id="IPR007248">
    <property type="entry name" value="Mpv17_PMP22"/>
</dbReference>
<evidence type="ECO:0000256" key="5">
    <source>
        <dbReference type="ARBA" id="ARBA00023136"/>
    </source>
</evidence>